<evidence type="ECO:0000256" key="1">
    <source>
        <dbReference type="ARBA" id="ARBA00022723"/>
    </source>
</evidence>
<protein>
    <recommendedName>
        <fullName evidence="4">Leucyl aminopeptidase</fullName>
    </recommendedName>
</protein>
<keyword evidence="3" id="KW-1185">Reference proteome</keyword>
<name>A0A3M8D4E0_9BACL</name>
<gene>
    <name evidence="2" type="ORF">EDM59_20630</name>
</gene>
<dbReference type="Pfam" id="PF26233">
    <property type="entry name" value="NicX"/>
    <property type="match status" value="1"/>
</dbReference>
<accession>A0A3M8D4E0</accession>
<dbReference type="EMBL" id="RHHU01000012">
    <property type="protein sequence ID" value="RNB82559.1"/>
    <property type="molecule type" value="Genomic_DNA"/>
</dbReference>
<dbReference type="Proteomes" id="UP000269573">
    <property type="component" value="Unassembled WGS sequence"/>
</dbReference>
<reference evidence="2 3" key="1">
    <citation type="submission" date="2018-10" db="EMBL/GenBank/DDBJ databases">
        <title>Phylogenomics of Brevibacillus.</title>
        <authorList>
            <person name="Dunlap C."/>
        </authorList>
    </citation>
    <scope>NUCLEOTIDE SEQUENCE [LARGE SCALE GENOMIC DNA]</scope>
    <source>
        <strain evidence="2 3">JCM 15774</strain>
    </source>
</reference>
<comment type="caution">
    <text evidence="2">The sequence shown here is derived from an EMBL/GenBank/DDBJ whole genome shotgun (WGS) entry which is preliminary data.</text>
</comment>
<dbReference type="InterPro" id="IPR058739">
    <property type="entry name" value="NicX"/>
</dbReference>
<dbReference type="SUPFAM" id="SSF144052">
    <property type="entry name" value="Thermophilic metalloprotease-like"/>
    <property type="match status" value="1"/>
</dbReference>
<sequence length="350" mass="39242">MAVNMTQLTKLFYDELVLCGVRQGEFVVVASQPESREGYVEAFLSAIESLGAYGVNLQFPGIRHAHLPYIGRKTQDIDMYIDSVPQAMETLKKADMVVDVTAEGLVHTKARAVTLGSGARMLMVWEKAEILERMFPRQSLRKRVETSMDMLRQASSMRVTTAAGTDITVQLTKETPLIGQYGYTDQPGRWDHFASGFVAFYPATPTVNGRVVLDAGDILLPLNRYVASPIDITIEKGFITDIKGEGLDTLLFKQYFESHHDNNVYGTSHFGWGLDETALWEALNFYGNETYGMDARSFEGNFMWSTGPNAYEKRFTPCHYDIPMRGCTIELDGKEIIREGKIVAPELKLS</sequence>
<keyword evidence="1" id="KW-0479">Metal-binding</keyword>
<dbReference type="PANTHER" id="PTHR34448:SF1">
    <property type="entry name" value="BLL6088 PROTEIN"/>
    <property type="match status" value="1"/>
</dbReference>
<organism evidence="2 3">
    <name type="scientific">Brevibacillus nitrificans</name>
    <dbReference type="NCBI Taxonomy" id="651560"/>
    <lineage>
        <taxon>Bacteria</taxon>
        <taxon>Bacillati</taxon>
        <taxon>Bacillota</taxon>
        <taxon>Bacilli</taxon>
        <taxon>Bacillales</taxon>
        <taxon>Paenibacillaceae</taxon>
        <taxon>Brevibacillus</taxon>
    </lineage>
</organism>
<evidence type="ECO:0008006" key="4">
    <source>
        <dbReference type="Google" id="ProtNLM"/>
    </source>
</evidence>
<dbReference type="GO" id="GO:0046872">
    <property type="term" value="F:metal ion binding"/>
    <property type="evidence" value="ECO:0007669"/>
    <property type="project" value="UniProtKB-KW"/>
</dbReference>
<evidence type="ECO:0000313" key="3">
    <source>
        <dbReference type="Proteomes" id="UP000269573"/>
    </source>
</evidence>
<evidence type="ECO:0000313" key="2">
    <source>
        <dbReference type="EMBL" id="RNB82559.1"/>
    </source>
</evidence>
<dbReference type="PANTHER" id="PTHR34448">
    <property type="entry name" value="AMINOPEPTIDASE"/>
    <property type="match status" value="1"/>
</dbReference>
<dbReference type="RefSeq" id="WP_122925344.1">
    <property type="nucleotide sequence ID" value="NZ_RHHU01000012.1"/>
</dbReference>
<dbReference type="InterPro" id="IPR052170">
    <property type="entry name" value="M29_Exopeptidase"/>
</dbReference>
<proteinExistence type="predicted"/>
<dbReference type="AlphaFoldDB" id="A0A3M8D4E0"/>